<dbReference type="InterPro" id="IPR039537">
    <property type="entry name" value="Retrotran_Ty1/copia-like"/>
</dbReference>
<keyword evidence="1" id="KW-0479">Metal-binding</keyword>
<dbReference type="PANTHER" id="PTHR42648">
    <property type="entry name" value="TRANSPOSASE, PUTATIVE-RELATED"/>
    <property type="match status" value="1"/>
</dbReference>
<dbReference type="SUPFAM" id="SSF53098">
    <property type="entry name" value="Ribonuclease H-like"/>
    <property type="match status" value="1"/>
</dbReference>
<dbReference type="InterPro" id="IPR043502">
    <property type="entry name" value="DNA/RNA_pol_sf"/>
</dbReference>
<dbReference type="InterPro" id="IPR013103">
    <property type="entry name" value="RVT_2"/>
</dbReference>
<dbReference type="GO" id="GO:0003676">
    <property type="term" value="F:nucleic acid binding"/>
    <property type="evidence" value="ECO:0007669"/>
    <property type="project" value="InterPro"/>
</dbReference>
<keyword evidence="2" id="KW-0378">Hydrolase</keyword>
<dbReference type="EMBL" id="OIVN01004112">
    <property type="protein sequence ID" value="SPD15522.1"/>
    <property type="molecule type" value="Genomic_DNA"/>
</dbReference>
<dbReference type="Pfam" id="PF07727">
    <property type="entry name" value="RVT_2"/>
    <property type="match status" value="1"/>
</dbReference>
<dbReference type="Pfam" id="PF00665">
    <property type="entry name" value="rve"/>
    <property type="match status" value="1"/>
</dbReference>
<dbReference type="InterPro" id="IPR036397">
    <property type="entry name" value="RNaseH_sf"/>
</dbReference>
<accession>A0A2N9HT75</accession>
<organism evidence="5">
    <name type="scientific">Fagus sylvatica</name>
    <name type="common">Beechnut</name>
    <dbReference type="NCBI Taxonomy" id="28930"/>
    <lineage>
        <taxon>Eukaryota</taxon>
        <taxon>Viridiplantae</taxon>
        <taxon>Streptophyta</taxon>
        <taxon>Embryophyta</taxon>
        <taxon>Tracheophyta</taxon>
        <taxon>Spermatophyta</taxon>
        <taxon>Magnoliopsida</taxon>
        <taxon>eudicotyledons</taxon>
        <taxon>Gunneridae</taxon>
        <taxon>Pentapetalae</taxon>
        <taxon>rosids</taxon>
        <taxon>fabids</taxon>
        <taxon>Fagales</taxon>
        <taxon>Fagaceae</taxon>
        <taxon>Fagus</taxon>
    </lineage>
</organism>
<dbReference type="GO" id="GO:0016787">
    <property type="term" value="F:hydrolase activity"/>
    <property type="evidence" value="ECO:0007669"/>
    <property type="project" value="UniProtKB-KW"/>
</dbReference>
<dbReference type="Pfam" id="PF14223">
    <property type="entry name" value="Retrotran_gag_2"/>
    <property type="match status" value="1"/>
</dbReference>
<gene>
    <name evidence="5" type="ORF">FSB_LOCUS43404</name>
</gene>
<dbReference type="Pfam" id="PF13976">
    <property type="entry name" value="gag_pre-integrs"/>
    <property type="match status" value="1"/>
</dbReference>
<dbReference type="InterPro" id="IPR025724">
    <property type="entry name" value="GAG-pre-integrase_dom"/>
</dbReference>
<feature type="compositionally biased region" description="Low complexity" evidence="3">
    <location>
        <begin position="614"/>
        <end position="640"/>
    </location>
</feature>
<dbReference type="CDD" id="cd09272">
    <property type="entry name" value="RNase_HI_RT_Ty1"/>
    <property type="match status" value="1"/>
</dbReference>
<evidence type="ECO:0000256" key="3">
    <source>
        <dbReference type="SAM" id="MobiDB-lite"/>
    </source>
</evidence>
<dbReference type="PANTHER" id="PTHR42648:SF26">
    <property type="entry name" value="INTEGRASE CATALYTIC DOMAIN-CONTAINING PROTEIN"/>
    <property type="match status" value="1"/>
</dbReference>
<dbReference type="PROSITE" id="PS50994">
    <property type="entry name" value="INTEGRASE"/>
    <property type="match status" value="1"/>
</dbReference>
<feature type="compositionally biased region" description="Low complexity" evidence="3">
    <location>
        <begin position="666"/>
        <end position="684"/>
    </location>
</feature>
<dbReference type="GO" id="GO:0015074">
    <property type="term" value="P:DNA integration"/>
    <property type="evidence" value="ECO:0007669"/>
    <property type="project" value="InterPro"/>
</dbReference>
<evidence type="ECO:0000256" key="2">
    <source>
        <dbReference type="ARBA" id="ARBA00022801"/>
    </source>
</evidence>
<feature type="compositionally biased region" description="Low complexity" evidence="3">
    <location>
        <begin position="186"/>
        <end position="208"/>
    </location>
</feature>
<dbReference type="Gene3D" id="3.30.420.10">
    <property type="entry name" value="Ribonuclease H-like superfamily/Ribonuclease H"/>
    <property type="match status" value="1"/>
</dbReference>
<feature type="region of interest" description="Disordered" evidence="3">
    <location>
        <begin position="166"/>
        <end position="213"/>
    </location>
</feature>
<feature type="domain" description="Integrase catalytic" evidence="4">
    <location>
        <begin position="389"/>
        <end position="555"/>
    </location>
</feature>
<evidence type="ECO:0000259" key="4">
    <source>
        <dbReference type="PROSITE" id="PS50994"/>
    </source>
</evidence>
<feature type="compositionally biased region" description="Polar residues" evidence="3">
    <location>
        <begin position="641"/>
        <end position="661"/>
    </location>
</feature>
<feature type="region of interest" description="Disordered" evidence="3">
    <location>
        <begin position="614"/>
        <end position="684"/>
    </location>
</feature>
<reference evidence="5" key="1">
    <citation type="submission" date="2018-02" db="EMBL/GenBank/DDBJ databases">
        <authorList>
            <person name="Cohen D.B."/>
            <person name="Kent A.D."/>
        </authorList>
    </citation>
    <scope>NUCLEOTIDE SEQUENCE</scope>
</reference>
<name>A0A2N9HT75_FAGSY</name>
<dbReference type="SUPFAM" id="SSF56672">
    <property type="entry name" value="DNA/RNA polymerases"/>
    <property type="match status" value="1"/>
</dbReference>
<proteinExistence type="predicted"/>
<dbReference type="GO" id="GO:0046872">
    <property type="term" value="F:metal ion binding"/>
    <property type="evidence" value="ECO:0007669"/>
    <property type="project" value="UniProtKB-KW"/>
</dbReference>
<protein>
    <recommendedName>
        <fullName evidence="4">Integrase catalytic domain-containing protein</fullName>
    </recommendedName>
</protein>
<sequence length="1083" mass="121507">MIWKLQISAILDAYSMIEHLDGTIAQPRQFLISEAGVQSVNSEFLAWKKRDKALLTLIYSTLSPPVLAMVVGKEKAMNSVSSYLQRIKTTRDMLYAVGVQIDNEELLHIILKGLPKEYAPFASAIRTRDGILSLEKLSVLLQTEEQSMKEGSDPLMNSALAIGRGRNSFQRGRGGRSHNFTPSQPPYQQQNQNQAPYQQQNQNQASPQARSERPTYQICWKQGHYAIDCYHRMDFAYQGKNPTMKLAAMATNANNLSPQVPYQGQEQVSVGNGQNPSYPKHSCYFDANQLLVQDLPTGRLLYKGLSKNGVYPIQSQLFNSANKTACTAQSSSDKWQLWHSRLGHPSAKVLSSLSHSFNFNFLSKPVLEHCHHCLAGKMHQLPFPSSNKQVQSPFELVHSDLWGPAPVVSTNAFRYYLVFVDEFTKFTWVYLLKHKSDTFHTFTQFQAMVHTQFSLPIKTIRTDCGGEFTSNQFNQFYASKGMIHQVSCPHTPQQNGVAERKHRHLVQCALALLSQSTLPMSYWSYAISTAAHLINKLPTPNLSNKSPWETLYHTLPDFTYLKTFGCQCFPFTYTLYSTQIATASALGTSTQSAENWLHTLLLLHSCDHTPIVTTLPSQEPSSLPSSHSNTSSPQPSSTSTIQNPLASTSHSPLPPVNTNDPTIPFSAPITNPTTTSSTPHANPNHWCTAMDEEFQVQVSSKTRHLESIYGLNYKLHELELGLTVLPRTQLLQSWDLQPLQIADSSLKKHNILKNANSVIAYLLLYVDDIVLTSNTPTYLDHLITQLNIVFDLKDLGTLHYFLGLQVSRTPNSLYIKQTKFAHDLLKKHNMLDCKPASSPSCPNTRLSLHDGDPLTDPHGYRSMVGALHYLTFTRPDISFAVHQVCQYMSAPTTTHLAAAKRVLRYIRGTLHHGIEFTPCPLSLSAYTDADWAGDPMTDRRSTSGFLIYLGSNAITWSAKKQPTVSRSSTESEYRALAFASAELCWIRTLLKDLGIFISDTPILWCDNVLALAIASNPVFHARTKHIEVDFHFVRERVLRKDLLVKFVSTVDQLADIFTKSLPTNRFLDLRHNLIVPVPEIEGG</sequence>
<dbReference type="AlphaFoldDB" id="A0A2N9HT75"/>
<dbReference type="InterPro" id="IPR012337">
    <property type="entry name" value="RNaseH-like_sf"/>
</dbReference>
<evidence type="ECO:0000256" key="1">
    <source>
        <dbReference type="ARBA" id="ARBA00022723"/>
    </source>
</evidence>
<evidence type="ECO:0000313" key="5">
    <source>
        <dbReference type="EMBL" id="SPD15522.1"/>
    </source>
</evidence>
<dbReference type="InterPro" id="IPR001584">
    <property type="entry name" value="Integrase_cat-core"/>
</dbReference>